<accession>A0A9W6X8Y1</accession>
<gene>
    <name evidence="1" type="ORF">Pfra01_000851800</name>
</gene>
<evidence type="ECO:0000313" key="2">
    <source>
        <dbReference type="Proteomes" id="UP001165121"/>
    </source>
</evidence>
<protein>
    <submittedName>
        <fullName evidence="1">Unnamed protein product</fullName>
    </submittedName>
</protein>
<evidence type="ECO:0000313" key="1">
    <source>
        <dbReference type="EMBL" id="GMF33848.1"/>
    </source>
</evidence>
<comment type="caution">
    <text evidence="1">The sequence shown here is derived from an EMBL/GenBank/DDBJ whole genome shotgun (WGS) entry which is preliminary data.</text>
</comment>
<organism evidence="1 2">
    <name type="scientific">Phytophthora fragariaefolia</name>
    <dbReference type="NCBI Taxonomy" id="1490495"/>
    <lineage>
        <taxon>Eukaryota</taxon>
        <taxon>Sar</taxon>
        <taxon>Stramenopiles</taxon>
        <taxon>Oomycota</taxon>
        <taxon>Peronosporomycetes</taxon>
        <taxon>Peronosporales</taxon>
        <taxon>Peronosporaceae</taxon>
        <taxon>Phytophthora</taxon>
    </lineage>
</organism>
<proteinExistence type="predicted"/>
<reference evidence="1" key="1">
    <citation type="submission" date="2023-04" db="EMBL/GenBank/DDBJ databases">
        <title>Phytophthora fragariaefolia NBRC 109709.</title>
        <authorList>
            <person name="Ichikawa N."/>
            <person name="Sato H."/>
            <person name="Tonouchi N."/>
        </authorList>
    </citation>
    <scope>NUCLEOTIDE SEQUENCE</scope>
    <source>
        <strain evidence="1">NBRC 109709</strain>
    </source>
</reference>
<dbReference type="AlphaFoldDB" id="A0A9W6X8Y1"/>
<dbReference type="EMBL" id="BSXT01000768">
    <property type="protein sequence ID" value="GMF33848.1"/>
    <property type="molecule type" value="Genomic_DNA"/>
</dbReference>
<dbReference type="Proteomes" id="UP001165121">
    <property type="component" value="Unassembled WGS sequence"/>
</dbReference>
<name>A0A9W6X8Y1_9STRA</name>
<sequence length="85" mass="8658">MYTFQDNSGKSVTLRPEGTAGALGASAAADTGNFSSSVRLLPGGYGICNACLMLLSFNVPGVEFVGSSGPSVDAEVSDLITHESR</sequence>
<keyword evidence="2" id="KW-1185">Reference proteome</keyword>
<dbReference type="OrthoDB" id="1906957at2759"/>